<sequence>MSLLSKYSFFIFMIFLLLGCEKSIKEQNTSSTNHVEMANIDDCDDDDVPTNLHNNLEPIAVKGCKIY</sequence>
<dbReference type="RefSeq" id="WP_110442963.1">
    <property type="nucleotide sequence ID" value="NZ_CALYQC010000004.1"/>
</dbReference>
<reference evidence="1 2" key="1">
    <citation type="submission" date="2018-05" db="EMBL/GenBank/DDBJ databases">
        <title>Reference genomes for bee gut microbiota database.</title>
        <authorList>
            <person name="Ellegaard K.M."/>
        </authorList>
    </citation>
    <scope>NUCLEOTIDE SEQUENCE [LARGE SCALE GENOMIC DNA]</scope>
    <source>
        <strain evidence="1 2">ESL0167</strain>
    </source>
</reference>
<dbReference type="Proteomes" id="UP000247838">
    <property type="component" value="Unassembled WGS sequence"/>
</dbReference>
<organism evidence="1 2">
    <name type="scientific">Frischella perrara</name>
    <dbReference type="NCBI Taxonomy" id="1267021"/>
    <lineage>
        <taxon>Bacteria</taxon>
        <taxon>Pseudomonadati</taxon>
        <taxon>Pseudomonadota</taxon>
        <taxon>Gammaproteobacteria</taxon>
        <taxon>Orbales</taxon>
        <taxon>Orbaceae</taxon>
        <taxon>Frischella</taxon>
    </lineage>
</organism>
<evidence type="ECO:0008006" key="3">
    <source>
        <dbReference type="Google" id="ProtNLM"/>
    </source>
</evidence>
<name>A0A318N9Z3_FRIPE</name>
<dbReference type="EMBL" id="QGLM01000005">
    <property type="protein sequence ID" value="PXY96582.1"/>
    <property type="molecule type" value="Genomic_DNA"/>
</dbReference>
<gene>
    <name evidence="1" type="ORF">DKK76_01995</name>
</gene>
<dbReference type="PROSITE" id="PS51257">
    <property type="entry name" value="PROKAR_LIPOPROTEIN"/>
    <property type="match status" value="1"/>
</dbReference>
<evidence type="ECO:0000313" key="1">
    <source>
        <dbReference type="EMBL" id="PXY96582.1"/>
    </source>
</evidence>
<accession>A0A318N9Z3</accession>
<evidence type="ECO:0000313" key="2">
    <source>
        <dbReference type="Proteomes" id="UP000247838"/>
    </source>
</evidence>
<protein>
    <recommendedName>
        <fullName evidence="3">Lipoprotein</fullName>
    </recommendedName>
</protein>
<dbReference type="AlphaFoldDB" id="A0A318N9Z3"/>
<comment type="caution">
    <text evidence="1">The sequence shown here is derived from an EMBL/GenBank/DDBJ whole genome shotgun (WGS) entry which is preliminary data.</text>
</comment>
<proteinExistence type="predicted"/>